<evidence type="ECO:0000259" key="9">
    <source>
        <dbReference type="Pfam" id="PF00171"/>
    </source>
</evidence>
<dbReference type="Pfam" id="PF00171">
    <property type="entry name" value="Aldedh"/>
    <property type="match status" value="1"/>
</dbReference>
<reference evidence="10" key="1">
    <citation type="journal article" date="2020" name="Stud. Mycol.">
        <title>101 Dothideomycetes genomes: a test case for predicting lifestyles and emergence of pathogens.</title>
        <authorList>
            <person name="Haridas S."/>
            <person name="Albert R."/>
            <person name="Binder M."/>
            <person name="Bloem J."/>
            <person name="Labutti K."/>
            <person name="Salamov A."/>
            <person name="Andreopoulos B."/>
            <person name="Baker S."/>
            <person name="Barry K."/>
            <person name="Bills G."/>
            <person name="Bluhm B."/>
            <person name="Cannon C."/>
            <person name="Castanera R."/>
            <person name="Culley D."/>
            <person name="Daum C."/>
            <person name="Ezra D."/>
            <person name="Gonzalez J."/>
            <person name="Henrissat B."/>
            <person name="Kuo A."/>
            <person name="Liang C."/>
            <person name="Lipzen A."/>
            <person name="Lutzoni F."/>
            <person name="Magnuson J."/>
            <person name="Mondo S."/>
            <person name="Nolan M."/>
            <person name="Ohm R."/>
            <person name="Pangilinan J."/>
            <person name="Park H.-J."/>
            <person name="Ramirez L."/>
            <person name="Alfaro M."/>
            <person name="Sun H."/>
            <person name="Tritt A."/>
            <person name="Yoshinaga Y."/>
            <person name="Zwiers L.-H."/>
            <person name="Turgeon B."/>
            <person name="Goodwin S."/>
            <person name="Spatafora J."/>
            <person name="Crous P."/>
            <person name="Grigoriev I."/>
        </authorList>
    </citation>
    <scope>NUCLEOTIDE SEQUENCE</scope>
    <source>
        <strain evidence="10">CBS 175.79</strain>
    </source>
</reference>
<dbReference type="GO" id="GO:0004777">
    <property type="term" value="F:succinate-semialdehyde dehydrogenase (NAD+) activity"/>
    <property type="evidence" value="ECO:0007669"/>
    <property type="project" value="TreeGrafter"/>
</dbReference>
<dbReference type="CDD" id="cd07103">
    <property type="entry name" value="ALDH_F5_SSADH_GabD"/>
    <property type="match status" value="1"/>
</dbReference>
<protein>
    <recommendedName>
        <fullName evidence="6">succinate-semialdehyde dehydrogenase [NAD(P)(+)]</fullName>
        <ecNumber evidence="6">1.2.1.16</ecNumber>
    </recommendedName>
</protein>
<dbReference type="Proteomes" id="UP000799778">
    <property type="component" value="Unassembled WGS sequence"/>
</dbReference>
<dbReference type="PANTHER" id="PTHR43353:SF11">
    <property type="entry name" value="SUCCINATE SEMIALDEHYDE DEHYDROGENASE (EUROFUNG)"/>
    <property type="match status" value="1"/>
</dbReference>
<evidence type="ECO:0000256" key="4">
    <source>
        <dbReference type="ARBA" id="ARBA00050387"/>
    </source>
</evidence>
<dbReference type="OrthoDB" id="310895at2759"/>
<dbReference type="SUPFAM" id="SSF53720">
    <property type="entry name" value="ALDH-like"/>
    <property type="match status" value="1"/>
</dbReference>
<dbReference type="FunFam" id="3.40.309.10:FF:000004">
    <property type="entry name" value="Succinate-semialdehyde dehydrogenase I"/>
    <property type="match status" value="1"/>
</dbReference>
<dbReference type="InterPro" id="IPR015590">
    <property type="entry name" value="Aldehyde_DH_dom"/>
</dbReference>
<dbReference type="GO" id="GO:0009450">
    <property type="term" value="P:gamma-aminobutyric acid catabolic process"/>
    <property type="evidence" value="ECO:0007669"/>
    <property type="project" value="TreeGrafter"/>
</dbReference>
<dbReference type="InterPro" id="IPR050740">
    <property type="entry name" value="Aldehyde_DH_Superfamily"/>
</dbReference>
<dbReference type="FunFam" id="3.40.605.10:FF:000005">
    <property type="entry name" value="Succinate-semialdehyde dehydrogenase I"/>
    <property type="match status" value="1"/>
</dbReference>
<name>A0A6A5XFW7_9PLEO</name>
<gene>
    <name evidence="10" type="ORF">BU24DRAFT_485125</name>
</gene>
<evidence type="ECO:0000256" key="3">
    <source>
        <dbReference type="ARBA" id="ARBA00023002"/>
    </source>
</evidence>
<evidence type="ECO:0000256" key="7">
    <source>
        <dbReference type="PROSITE-ProRule" id="PRU10007"/>
    </source>
</evidence>
<dbReference type="InterPro" id="IPR016163">
    <property type="entry name" value="Ald_DH_C"/>
</dbReference>
<organism evidence="10 11">
    <name type="scientific">Aaosphaeria arxii CBS 175.79</name>
    <dbReference type="NCBI Taxonomy" id="1450172"/>
    <lineage>
        <taxon>Eukaryota</taxon>
        <taxon>Fungi</taxon>
        <taxon>Dikarya</taxon>
        <taxon>Ascomycota</taxon>
        <taxon>Pezizomycotina</taxon>
        <taxon>Dothideomycetes</taxon>
        <taxon>Pleosporomycetidae</taxon>
        <taxon>Pleosporales</taxon>
        <taxon>Pleosporales incertae sedis</taxon>
        <taxon>Aaosphaeria</taxon>
    </lineage>
</organism>
<dbReference type="Gene3D" id="3.40.309.10">
    <property type="entry name" value="Aldehyde Dehydrogenase, Chain A, domain 2"/>
    <property type="match status" value="1"/>
</dbReference>
<dbReference type="AlphaFoldDB" id="A0A6A5XFW7"/>
<dbReference type="EC" id="1.2.1.16" evidence="6"/>
<dbReference type="PANTHER" id="PTHR43353">
    <property type="entry name" value="SUCCINATE-SEMIALDEHYDE DEHYDROGENASE, MITOCHONDRIAL"/>
    <property type="match status" value="1"/>
</dbReference>
<evidence type="ECO:0000256" key="6">
    <source>
        <dbReference type="ARBA" id="ARBA00067047"/>
    </source>
</evidence>
<feature type="domain" description="Aldehyde dehydrogenase" evidence="9">
    <location>
        <begin position="40"/>
        <end position="490"/>
    </location>
</feature>
<feature type="active site" evidence="7">
    <location>
        <position position="266"/>
    </location>
</feature>
<dbReference type="GeneID" id="54290772"/>
<dbReference type="RefSeq" id="XP_033380162.1">
    <property type="nucleotide sequence ID" value="XM_033533375.1"/>
</dbReference>
<comment type="similarity">
    <text evidence="2 8">Belongs to the aldehyde dehydrogenase family.</text>
</comment>
<evidence type="ECO:0000313" key="10">
    <source>
        <dbReference type="EMBL" id="KAF2011823.1"/>
    </source>
</evidence>
<comment type="pathway">
    <text evidence="1">Amino-acid degradation; 4-aminobutanoate degradation.</text>
</comment>
<dbReference type="InterPro" id="IPR016161">
    <property type="entry name" value="Ald_DH/histidinol_DH"/>
</dbReference>
<evidence type="ECO:0000256" key="2">
    <source>
        <dbReference type="ARBA" id="ARBA00009986"/>
    </source>
</evidence>
<comment type="catalytic activity">
    <reaction evidence="4">
        <text>succinate semialdehyde + NADP(+) + H2O = succinate + NADPH + 2 H(+)</text>
        <dbReference type="Rhea" id="RHEA:13213"/>
        <dbReference type="ChEBI" id="CHEBI:15377"/>
        <dbReference type="ChEBI" id="CHEBI:15378"/>
        <dbReference type="ChEBI" id="CHEBI:30031"/>
        <dbReference type="ChEBI" id="CHEBI:57706"/>
        <dbReference type="ChEBI" id="CHEBI:57783"/>
        <dbReference type="ChEBI" id="CHEBI:58349"/>
        <dbReference type="EC" id="1.2.1.16"/>
    </reaction>
</comment>
<dbReference type="InterPro" id="IPR016162">
    <property type="entry name" value="Ald_DH_N"/>
</dbReference>
<proteinExistence type="inferred from homology"/>
<evidence type="ECO:0000256" key="8">
    <source>
        <dbReference type="RuleBase" id="RU003345"/>
    </source>
</evidence>
<evidence type="ECO:0000256" key="1">
    <source>
        <dbReference type="ARBA" id="ARBA00005176"/>
    </source>
</evidence>
<evidence type="ECO:0000313" key="11">
    <source>
        <dbReference type="Proteomes" id="UP000799778"/>
    </source>
</evidence>
<dbReference type="GO" id="GO:0005737">
    <property type="term" value="C:cytoplasm"/>
    <property type="evidence" value="ECO:0007669"/>
    <property type="project" value="TreeGrafter"/>
</dbReference>
<dbReference type="Gene3D" id="3.40.605.10">
    <property type="entry name" value="Aldehyde Dehydrogenase, Chain A, domain 1"/>
    <property type="match status" value="1"/>
</dbReference>
<accession>A0A6A5XFW7</accession>
<dbReference type="InterPro" id="IPR029510">
    <property type="entry name" value="Ald_DH_CS_GLU"/>
</dbReference>
<dbReference type="EMBL" id="ML978073">
    <property type="protein sequence ID" value="KAF2011823.1"/>
    <property type="molecule type" value="Genomic_DNA"/>
</dbReference>
<comment type="catalytic activity">
    <reaction evidence="5">
        <text>succinate semialdehyde + NAD(+) + H2O = succinate + NADH + 2 H(+)</text>
        <dbReference type="Rhea" id="RHEA:13217"/>
        <dbReference type="ChEBI" id="CHEBI:15377"/>
        <dbReference type="ChEBI" id="CHEBI:15378"/>
        <dbReference type="ChEBI" id="CHEBI:30031"/>
        <dbReference type="ChEBI" id="CHEBI:57540"/>
        <dbReference type="ChEBI" id="CHEBI:57706"/>
        <dbReference type="ChEBI" id="CHEBI:57945"/>
        <dbReference type="EC" id="1.2.1.16"/>
    </reaction>
</comment>
<dbReference type="PROSITE" id="PS00687">
    <property type="entry name" value="ALDEHYDE_DEHYDR_GLU"/>
    <property type="match status" value="1"/>
</dbReference>
<keyword evidence="11" id="KW-1185">Reference proteome</keyword>
<sequence length="499" mass="53338">MLETAFQSVQDSSLVVGKNYIDGEWRESRSNQRFQADIWANPANNQLLGTSPESNVDDVEDAILAAQKALPAWKSKSGRERARILRRWFDLIIEHKEDLAKIISTENGKAQADAAGEVGMCAGFLEWFSEEAARIHGDVAPHSNPTFRINIIKEPIGVCAMILPWNFPAAMMVRKLAASLAAGCPSIAKPDGLTPFSASAFAVLAERAGIPTGVFNLIHALENTPAVGKALCEHPLVRKLSFTGSTRVGKILLAQSASNVQKLSLELGGNAPFLVLDDADLEVAVSSLVVSKFKVSGQTCVCANRIYVQEGIHDQFVEKLLTAVRAFKLGPASDVNTTQGPLINANAVAKSKDHVEDAISKGGKVLVGGRPASELGPNFFQPTVIVNATQNMKIAHEETFGPVAAIFKFKTDEEGIQYANDADVGLASYLMTTGHDRVRAFSEGLQAGMVAVNTGVIADPASPFGGIKNSGFGREGSKYGLDEYLTLKTIVTGGFKSIV</sequence>
<keyword evidence="3 8" id="KW-0560">Oxidoreductase</keyword>
<evidence type="ECO:0000256" key="5">
    <source>
        <dbReference type="ARBA" id="ARBA00052698"/>
    </source>
</evidence>